<dbReference type="EMBL" id="JAAGWQ010000073">
    <property type="protein sequence ID" value="KAF5670897.1"/>
    <property type="molecule type" value="Genomic_DNA"/>
</dbReference>
<name>A0A8H5TM20_FUSHE</name>
<evidence type="ECO:0000259" key="1">
    <source>
        <dbReference type="Pfam" id="PF13191"/>
    </source>
</evidence>
<accession>A0A8H5TM20</accession>
<protein>
    <submittedName>
        <fullName evidence="2">Kinesin light chain</fullName>
    </submittedName>
</protein>
<dbReference type="PANTHER" id="PTHR46082:SF6">
    <property type="entry name" value="AAA+ ATPASE DOMAIN-CONTAINING PROTEIN-RELATED"/>
    <property type="match status" value="1"/>
</dbReference>
<dbReference type="Gene3D" id="1.25.40.10">
    <property type="entry name" value="Tetratricopeptide repeat domain"/>
    <property type="match status" value="1"/>
</dbReference>
<organism evidence="2 3">
    <name type="scientific">Fusarium heterosporum</name>
    <dbReference type="NCBI Taxonomy" id="42747"/>
    <lineage>
        <taxon>Eukaryota</taxon>
        <taxon>Fungi</taxon>
        <taxon>Dikarya</taxon>
        <taxon>Ascomycota</taxon>
        <taxon>Pezizomycotina</taxon>
        <taxon>Sordariomycetes</taxon>
        <taxon>Hypocreomycetidae</taxon>
        <taxon>Hypocreales</taxon>
        <taxon>Nectriaceae</taxon>
        <taxon>Fusarium</taxon>
        <taxon>Fusarium heterosporum species complex</taxon>
    </lineage>
</organism>
<dbReference type="InterPro" id="IPR041664">
    <property type="entry name" value="AAA_16"/>
</dbReference>
<proteinExistence type="predicted"/>
<comment type="caution">
    <text evidence="2">The sequence shown here is derived from an EMBL/GenBank/DDBJ whole genome shotgun (WGS) entry which is preliminary data.</text>
</comment>
<dbReference type="OrthoDB" id="10364629at2759"/>
<dbReference type="InterPro" id="IPR035994">
    <property type="entry name" value="Nucleoside_phosphorylase_sf"/>
</dbReference>
<feature type="domain" description="Orc1-like AAA ATPase" evidence="1">
    <location>
        <begin position="389"/>
        <end position="509"/>
    </location>
</feature>
<evidence type="ECO:0000313" key="2">
    <source>
        <dbReference type="EMBL" id="KAF5670897.1"/>
    </source>
</evidence>
<keyword evidence="3" id="KW-1185">Reference proteome</keyword>
<dbReference type="GO" id="GO:0003824">
    <property type="term" value="F:catalytic activity"/>
    <property type="evidence" value="ECO:0007669"/>
    <property type="project" value="InterPro"/>
</dbReference>
<dbReference type="Proteomes" id="UP000567885">
    <property type="component" value="Unassembled WGS sequence"/>
</dbReference>
<dbReference type="GO" id="GO:0009116">
    <property type="term" value="P:nucleoside metabolic process"/>
    <property type="evidence" value="ECO:0007669"/>
    <property type="project" value="InterPro"/>
</dbReference>
<dbReference type="SUPFAM" id="SSF53167">
    <property type="entry name" value="Purine and uridine phosphorylases"/>
    <property type="match status" value="1"/>
</dbReference>
<gene>
    <name evidence="2" type="ORF">FHETE_4345</name>
</gene>
<dbReference type="Pfam" id="PF13191">
    <property type="entry name" value="AAA_16"/>
    <property type="match status" value="1"/>
</dbReference>
<dbReference type="InterPro" id="IPR027417">
    <property type="entry name" value="P-loop_NTPase"/>
</dbReference>
<dbReference type="InterPro" id="IPR053137">
    <property type="entry name" value="NLR-like"/>
</dbReference>
<dbReference type="PANTHER" id="PTHR46082">
    <property type="entry name" value="ATP/GTP-BINDING PROTEIN-RELATED"/>
    <property type="match status" value="1"/>
</dbReference>
<dbReference type="SUPFAM" id="SSF52540">
    <property type="entry name" value="P-loop containing nucleoside triphosphate hydrolases"/>
    <property type="match status" value="1"/>
</dbReference>
<evidence type="ECO:0000313" key="3">
    <source>
        <dbReference type="Proteomes" id="UP000567885"/>
    </source>
</evidence>
<reference evidence="2 3" key="1">
    <citation type="submission" date="2020-05" db="EMBL/GenBank/DDBJ databases">
        <title>Identification and distribution of gene clusters putatively required for synthesis of sphingolipid metabolism inhibitors in phylogenetically diverse species of the filamentous fungus Fusarium.</title>
        <authorList>
            <person name="Kim H.-S."/>
            <person name="Busman M."/>
            <person name="Brown D.W."/>
            <person name="Divon H."/>
            <person name="Uhlig S."/>
            <person name="Proctor R.H."/>
        </authorList>
    </citation>
    <scope>NUCLEOTIDE SEQUENCE [LARGE SCALE GENOMIC DNA]</scope>
    <source>
        <strain evidence="2 3">NRRL 20693</strain>
    </source>
</reference>
<dbReference type="SUPFAM" id="SSF48452">
    <property type="entry name" value="TPR-like"/>
    <property type="match status" value="1"/>
</dbReference>
<dbReference type="InterPro" id="IPR011990">
    <property type="entry name" value="TPR-like_helical_dom_sf"/>
</dbReference>
<sequence length="1535" mass="174508">MDHYPQPPPDAFTIAIFCALDVERTAILRTIRRLDEDENFRHYPQNELDQNSYTPGFLGDHLVVVIRLVQTGKFAAVHAASTLKDTFPQVKLCILVGVCGGAPKNLRHEDIVLGDVIISTRMINSDRGRMTDSGLERYDDHDNLPDKLRIPTKGLIHRWSSESDQRTIEKEINKLMEAHRQDFTKLVCSPEVDEAEMKRAKKYLYPGQAKDRLFEDDFDHRHRKPGVCIHCDNGEIKYCREKPCAETGCDTVSHKLISRPRLERGDRPQVQLHFGTFACADHVLRMAQQRDILTAQHDAIGFEMEAGGIWDLHATLVVKGVSDYADGHKNKDFQGYAATSSAKAVQVLLKDLPPAKRRHVDRVAPTMPGTPGFNVIPMAEIHCLHSHSFLNREKKLEKLLNIFCSRRSPALTGERALLTGAPGSGKTALYEKLYERAKDHYWAWWSINCQSLGHIDDDLENISSSLTTTANPLAGSGMPKLTPEELRRASIERIIGQKKPWFLILNDIDDGKFVEATLSKLLNCSRGSVLFVSRDTNTKLYFTIASDNIIHLDGLPETYGVSLFKATASKFDSAGSDGSCLELVRKLDYLPEAIRLAALFLCENPMEAASSNLSDQMGGFLRMFDVPEEKSTMTIFHDLFAKFTDKLRAEDTSPLAQDALSLLHVLAFVSSDHIAYSTLETALKNWHAHAQQNRSSERSMPEVEHASWFLSPILIDRLWKSLRDAFGQSSDKSSPTEARKWPRISWLDSDESVDKKRNMLGKALMLLERYGLIEWSRNTDTIAVKRLIQQCSFESIANTQTADLYAVRSLIMLSHCIESRYDEQSKSSRRLLHRHLEAHRQKFPNLGKLFGLLDVASALVLCMRISLTYYEYGDIATAKRIQTLAVAKATPRINEANFAEVDLMLKARSQLAASLFDFDGWGEREQAATIRLEVKEQREQLWLNNREDPLYHRQLISSLADLADSYDYMPDKTGQAIIYRQQVIDEEEKLTGNKSEEMTECKQRLARSYFRDGQRHRALALRKEIYDGRMGREHLSRQGQEPPDERALSNLSDLADSLCSFGHWLEAMGMRQKVLEARKRKLDPQHYDIMVAKSNLSISHMKMRHYEEAIKLREEIFLQYEAVFSLKNGLTLRAYCQLAHAVGRSDSPDCGPMKAFAMYREATEIWKDLTAEGSPLTHTLDRIDTMTNMADALQRYMLKNPTRKLFPPMNHLPEGTSIADKAMKLRIEIHEMLSQQHGEDNVITLVAQNAIADCYVASGRLEEARELRDQVLTRWKESMISEATGSDMRYHMAIRSQARCYDLLAAFWAPTGPDFYQPIVSRDALEGDDGQSRASSWRLLVQQRYERSGSWRSSHSSDRMSGYGSEDMRRRTGYLEAACNTWRDLLRLQGGNNHDEDDDKNVNYEVLRTMRDLGDALRQYNDVMMEQEEQGTESPLIMEARELWTRAHNVLAKPERLGPEHPEVLALVERIESLEVLPPADVVRINDWVSQVVEEEQEVLAGVETDAMAVGDIEAVEPISNHQMGTNPATLDSQQ</sequence>
<dbReference type="Gene3D" id="3.40.50.300">
    <property type="entry name" value="P-loop containing nucleotide triphosphate hydrolases"/>
    <property type="match status" value="1"/>
</dbReference>
<dbReference type="Gene3D" id="3.40.50.1580">
    <property type="entry name" value="Nucleoside phosphorylase domain"/>
    <property type="match status" value="1"/>
</dbReference>